<keyword evidence="6" id="KW-0346">Stress response</keyword>
<comment type="subcellular location">
    <subcellularLocation>
        <location evidence="1">Cytoplasm</location>
    </subcellularLocation>
</comment>
<dbReference type="Ensembl" id="ENSLLET00000017827.1">
    <property type="protein sequence ID" value="ENSLLEP00000017179.1"/>
    <property type="gene ID" value="ENSLLEG00000010847.1"/>
</dbReference>
<dbReference type="SUPFAM" id="SSF54211">
    <property type="entry name" value="Ribosomal protein S5 domain 2-like"/>
    <property type="match status" value="1"/>
</dbReference>
<comment type="similarity">
    <text evidence="2">Belongs to the IMPACT family.</text>
</comment>
<dbReference type="InterPro" id="IPR001498">
    <property type="entry name" value="Impact_N"/>
</dbReference>
<keyword evidence="4" id="KW-0678">Repressor</keyword>
<dbReference type="InterPro" id="IPR006575">
    <property type="entry name" value="RWD_dom"/>
</dbReference>
<dbReference type="Pfam" id="PF01205">
    <property type="entry name" value="Impact_N"/>
    <property type="match status" value="1"/>
</dbReference>
<evidence type="ECO:0000259" key="8">
    <source>
        <dbReference type="Pfam" id="PF01205"/>
    </source>
</evidence>
<dbReference type="InterPro" id="IPR020568">
    <property type="entry name" value="Ribosomal_Su5_D2-typ_SF"/>
</dbReference>
<evidence type="ECO:0000313" key="11">
    <source>
        <dbReference type="Proteomes" id="UP000694569"/>
    </source>
</evidence>
<keyword evidence="3" id="KW-0963">Cytoplasm</keyword>
<dbReference type="SUPFAM" id="SSF54495">
    <property type="entry name" value="UBC-like"/>
    <property type="match status" value="1"/>
</dbReference>
<evidence type="ECO:0000256" key="6">
    <source>
        <dbReference type="ARBA" id="ARBA00023016"/>
    </source>
</evidence>
<reference evidence="10" key="2">
    <citation type="submission" date="2025-09" db="UniProtKB">
        <authorList>
            <consortium name="Ensembl"/>
        </authorList>
    </citation>
    <scope>IDENTIFICATION</scope>
</reference>
<dbReference type="InterPro" id="IPR036956">
    <property type="entry name" value="Impact_N_sf"/>
</dbReference>
<dbReference type="FunFam" id="3.30.230.30:FF:000001">
    <property type="entry name" value="IMPACT isoform 1"/>
    <property type="match status" value="1"/>
</dbReference>
<dbReference type="Proteomes" id="UP000694569">
    <property type="component" value="Unplaced"/>
</dbReference>
<dbReference type="PANTHER" id="PTHR16301">
    <property type="entry name" value="IMPACT-RELATED"/>
    <property type="match status" value="1"/>
</dbReference>
<keyword evidence="11" id="KW-1185">Reference proteome</keyword>
<sequence length="330" mass="37175">MKSYFVREDAGRRKCAASDISSLTQNATRKWRTLRIDEIEALSSIYGDDWCVIDEAARIFCITITNSSDDSKWNLNLQVIHALIVFWLFILSCRENIGENILYLWVEKIREFVVEKSQASDTADPGPVLKTTTEENDVEEESEILISSDLSNELFQNLSLAAHIDSSQEDVPTILHGEPISDRRSTFQAHLAPVVSPLQVKAVLNKLYENKKIAAATHNIYAYRIHSKKTNTFIQDCEDDGETAAGKRLLHLMQILDARDVMVVVSRWYGGVLLGPDRFKHINNCARNILVDQNYTTTTVSGARSSVTIGKKYFATSAPQCIQTKLSLFP</sequence>
<dbReference type="AlphaFoldDB" id="A0A8C5MSF9"/>
<dbReference type="GO" id="GO:0006446">
    <property type="term" value="P:regulation of translational initiation"/>
    <property type="evidence" value="ECO:0007669"/>
    <property type="project" value="TreeGrafter"/>
</dbReference>
<comment type="subunit">
    <text evidence="7">Interacts with GCN1; prevents the interaction of GCN1 with EIF2AK4/GCN2 and inhibits EIF2AK4/GCN2 kinase activity. Interaction with RPL39; this interaction occurs in a GCN1-independent manner. Associates with ribosomes; this interaction occurs in a GCN1-independent manner. Associates with actin; this interaction occurs in a GCN1-independent manner.</text>
</comment>
<reference evidence="10" key="1">
    <citation type="submission" date="2025-08" db="UniProtKB">
        <authorList>
            <consortium name="Ensembl"/>
        </authorList>
    </citation>
    <scope>IDENTIFICATION</scope>
</reference>
<dbReference type="Gene3D" id="3.10.110.10">
    <property type="entry name" value="Ubiquitin Conjugating Enzyme"/>
    <property type="match status" value="1"/>
</dbReference>
<dbReference type="CDD" id="cd23821">
    <property type="entry name" value="RWD_IMPACT"/>
    <property type="match status" value="1"/>
</dbReference>
<dbReference type="PANTHER" id="PTHR16301:SF27">
    <property type="entry name" value="PROTEIN IMPACT"/>
    <property type="match status" value="1"/>
</dbReference>
<accession>A0A8C5MSF9</accession>
<name>A0A8C5MSF9_9ANUR</name>
<dbReference type="Pfam" id="PF05773">
    <property type="entry name" value="RWD"/>
    <property type="match status" value="1"/>
</dbReference>
<evidence type="ECO:0000259" key="9">
    <source>
        <dbReference type="Pfam" id="PF05773"/>
    </source>
</evidence>
<evidence type="ECO:0000256" key="4">
    <source>
        <dbReference type="ARBA" id="ARBA00022491"/>
    </source>
</evidence>
<evidence type="ECO:0000256" key="7">
    <source>
        <dbReference type="ARBA" id="ARBA00047127"/>
    </source>
</evidence>
<evidence type="ECO:0000256" key="1">
    <source>
        <dbReference type="ARBA" id="ARBA00004496"/>
    </source>
</evidence>
<evidence type="ECO:0000256" key="2">
    <source>
        <dbReference type="ARBA" id="ARBA00007665"/>
    </source>
</evidence>
<feature type="domain" description="Impact N-terminal" evidence="8">
    <location>
        <begin position="183"/>
        <end position="290"/>
    </location>
</feature>
<evidence type="ECO:0000256" key="3">
    <source>
        <dbReference type="ARBA" id="ARBA00022490"/>
    </source>
</evidence>
<keyword evidence="5" id="KW-0810">Translation regulation</keyword>
<dbReference type="InterPro" id="IPR016135">
    <property type="entry name" value="UBQ-conjugating_enzyme/RWD"/>
</dbReference>
<evidence type="ECO:0000313" key="10">
    <source>
        <dbReference type="Ensembl" id="ENSLLEP00000017179.1"/>
    </source>
</evidence>
<dbReference type="Gene3D" id="3.30.230.30">
    <property type="entry name" value="Impact, N-terminal domain"/>
    <property type="match status" value="1"/>
</dbReference>
<protein>
    <recommendedName>
        <fullName evidence="12">Impact N-terminal domain-containing protein</fullName>
    </recommendedName>
</protein>
<evidence type="ECO:0000256" key="5">
    <source>
        <dbReference type="ARBA" id="ARBA00022845"/>
    </source>
</evidence>
<dbReference type="InterPro" id="IPR023582">
    <property type="entry name" value="Impact"/>
</dbReference>
<dbReference type="GO" id="GO:0005737">
    <property type="term" value="C:cytoplasm"/>
    <property type="evidence" value="ECO:0007669"/>
    <property type="project" value="UniProtKB-SubCell"/>
</dbReference>
<evidence type="ECO:0008006" key="12">
    <source>
        <dbReference type="Google" id="ProtNLM"/>
    </source>
</evidence>
<organism evidence="10 11">
    <name type="scientific">Leptobrachium leishanense</name>
    <name type="common">Leishan spiny toad</name>
    <dbReference type="NCBI Taxonomy" id="445787"/>
    <lineage>
        <taxon>Eukaryota</taxon>
        <taxon>Metazoa</taxon>
        <taxon>Chordata</taxon>
        <taxon>Craniata</taxon>
        <taxon>Vertebrata</taxon>
        <taxon>Euteleostomi</taxon>
        <taxon>Amphibia</taxon>
        <taxon>Batrachia</taxon>
        <taxon>Anura</taxon>
        <taxon>Pelobatoidea</taxon>
        <taxon>Megophryidae</taxon>
        <taxon>Leptobrachium</taxon>
    </lineage>
</organism>
<feature type="domain" description="RWD" evidence="9">
    <location>
        <begin position="35"/>
        <end position="79"/>
    </location>
</feature>
<proteinExistence type="inferred from homology"/>
<dbReference type="GO" id="GO:0140469">
    <property type="term" value="P:GCN2-mediated signaling"/>
    <property type="evidence" value="ECO:0007669"/>
    <property type="project" value="TreeGrafter"/>
</dbReference>
<dbReference type="OrthoDB" id="69641at2759"/>